<dbReference type="RefSeq" id="WP_345489688.1">
    <property type="nucleotide sequence ID" value="NZ_BAABHY010000001.1"/>
</dbReference>
<keyword evidence="3" id="KW-0547">Nucleotide-binding</keyword>
<gene>
    <name evidence="6" type="ORF">GCM10023211_11170</name>
</gene>
<dbReference type="GO" id="GO:0005524">
    <property type="term" value="F:ATP binding"/>
    <property type="evidence" value="ECO:0007669"/>
    <property type="project" value="UniProtKB-KW"/>
</dbReference>
<sequence length="259" mass="29173">MQPLLTLQHVKKSFLQPNQQLFGRKRNSIINDVSLNLYAGECLGIVGESGSGKSTLGKLILGLEKPDSGTILFDNINIHQRHNKSSMIRKHISAVFQDYTASVNPYFTVAQIIGEPLDIHESLSQSDRNKRIEELLLQVGLDHSFFCRYSHQMSGGQLQRVCIARAIACRPKFILFDEAVSSLDISVQTQILELLAKLHHQLGLTTIFITHDLTTVTYLCHRVAFFYQGKIIEEVNPMSQLGQVKHPYSQQLLQSVLGF</sequence>
<organism evidence="6 7">
    <name type="scientific">Orbus sasakiae</name>
    <dbReference type="NCBI Taxonomy" id="1078475"/>
    <lineage>
        <taxon>Bacteria</taxon>
        <taxon>Pseudomonadati</taxon>
        <taxon>Pseudomonadota</taxon>
        <taxon>Gammaproteobacteria</taxon>
        <taxon>Orbales</taxon>
        <taxon>Orbaceae</taxon>
        <taxon>Orbus</taxon>
    </lineage>
</organism>
<evidence type="ECO:0000256" key="3">
    <source>
        <dbReference type="ARBA" id="ARBA00022741"/>
    </source>
</evidence>
<evidence type="ECO:0000256" key="4">
    <source>
        <dbReference type="ARBA" id="ARBA00022840"/>
    </source>
</evidence>
<dbReference type="InterPro" id="IPR003593">
    <property type="entry name" value="AAA+_ATPase"/>
</dbReference>
<dbReference type="CDD" id="cd03257">
    <property type="entry name" value="ABC_NikE_OppD_transporters"/>
    <property type="match status" value="1"/>
</dbReference>
<evidence type="ECO:0000313" key="7">
    <source>
        <dbReference type="Proteomes" id="UP001500171"/>
    </source>
</evidence>
<name>A0ABP9N5C9_9GAMM</name>
<keyword evidence="2" id="KW-0813">Transport</keyword>
<dbReference type="Gene3D" id="3.40.50.300">
    <property type="entry name" value="P-loop containing nucleotide triphosphate hydrolases"/>
    <property type="match status" value="1"/>
</dbReference>
<accession>A0ABP9N5C9</accession>
<comment type="caution">
    <text evidence="6">The sequence shown here is derived from an EMBL/GenBank/DDBJ whole genome shotgun (WGS) entry which is preliminary data.</text>
</comment>
<evidence type="ECO:0000259" key="5">
    <source>
        <dbReference type="PROSITE" id="PS50893"/>
    </source>
</evidence>
<dbReference type="InterPro" id="IPR003439">
    <property type="entry name" value="ABC_transporter-like_ATP-bd"/>
</dbReference>
<evidence type="ECO:0000313" key="6">
    <source>
        <dbReference type="EMBL" id="GAA5108650.1"/>
    </source>
</evidence>
<dbReference type="EMBL" id="BAABHY010000001">
    <property type="protein sequence ID" value="GAA5108650.1"/>
    <property type="molecule type" value="Genomic_DNA"/>
</dbReference>
<reference evidence="7" key="1">
    <citation type="journal article" date="2019" name="Int. J. Syst. Evol. Microbiol.">
        <title>The Global Catalogue of Microorganisms (GCM) 10K type strain sequencing project: providing services to taxonomists for standard genome sequencing and annotation.</title>
        <authorList>
            <consortium name="The Broad Institute Genomics Platform"/>
            <consortium name="The Broad Institute Genome Sequencing Center for Infectious Disease"/>
            <person name="Wu L."/>
            <person name="Ma J."/>
        </authorList>
    </citation>
    <scope>NUCLEOTIDE SEQUENCE [LARGE SCALE GENOMIC DNA]</scope>
    <source>
        <strain evidence="7">JCM 18050</strain>
    </source>
</reference>
<dbReference type="PROSITE" id="PS50893">
    <property type="entry name" value="ABC_TRANSPORTER_2"/>
    <property type="match status" value="1"/>
</dbReference>
<dbReference type="PROSITE" id="PS00211">
    <property type="entry name" value="ABC_TRANSPORTER_1"/>
    <property type="match status" value="1"/>
</dbReference>
<dbReference type="InterPro" id="IPR017871">
    <property type="entry name" value="ABC_transporter-like_CS"/>
</dbReference>
<keyword evidence="4 6" id="KW-0067">ATP-binding</keyword>
<dbReference type="InterPro" id="IPR027417">
    <property type="entry name" value="P-loop_NTPase"/>
</dbReference>
<dbReference type="InterPro" id="IPR050319">
    <property type="entry name" value="ABC_transp_ATP-bind"/>
</dbReference>
<dbReference type="SMART" id="SM00382">
    <property type="entry name" value="AAA"/>
    <property type="match status" value="1"/>
</dbReference>
<dbReference type="PANTHER" id="PTHR43776:SF7">
    <property type="entry name" value="D,D-DIPEPTIDE TRANSPORT ATP-BINDING PROTEIN DDPF-RELATED"/>
    <property type="match status" value="1"/>
</dbReference>
<comment type="similarity">
    <text evidence="1">Belongs to the ABC transporter superfamily.</text>
</comment>
<dbReference type="Proteomes" id="UP001500171">
    <property type="component" value="Unassembled WGS sequence"/>
</dbReference>
<dbReference type="SUPFAM" id="SSF52540">
    <property type="entry name" value="P-loop containing nucleoside triphosphate hydrolases"/>
    <property type="match status" value="1"/>
</dbReference>
<feature type="domain" description="ABC transporter" evidence="5">
    <location>
        <begin position="5"/>
        <end position="253"/>
    </location>
</feature>
<dbReference type="PANTHER" id="PTHR43776">
    <property type="entry name" value="TRANSPORT ATP-BINDING PROTEIN"/>
    <property type="match status" value="1"/>
</dbReference>
<evidence type="ECO:0000256" key="2">
    <source>
        <dbReference type="ARBA" id="ARBA00022448"/>
    </source>
</evidence>
<keyword evidence="7" id="KW-1185">Reference proteome</keyword>
<proteinExistence type="inferred from homology"/>
<protein>
    <submittedName>
        <fullName evidence="6">ATP-binding cassette domain-containing protein</fullName>
    </submittedName>
</protein>
<dbReference type="Pfam" id="PF00005">
    <property type="entry name" value="ABC_tran"/>
    <property type="match status" value="1"/>
</dbReference>
<evidence type="ECO:0000256" key="1">
    <source>
        <dbReference type="ARBA" id="ARBA00005417"/>
    </source>
</evidence>